<dbReference type="Pfam" id="PF00892">
    <property type="entry name" value="EamA"/>
    <property type="match status" value="2"/>
</dbReference>
<comment type="caution">
    <text evidence="8">The sequence shown here is derived from an EMBL/GenBank/DDBJ whole genome shotgun (WGS) entry which is preliminary data.</text>
</comment>
<dbReference type="InterPro" id="IPR000620">
    <property type="entry name" value="EamA_dom"/>
</dbReference>
<reference evidence="8 9" key="1">
    <citation type="submission" date="2016-10" db="EMBL/GenBank/DDBJ databases">
        <title>Comparative genomics of Bacillus thuringiensis reveals a path to pathogens against multiple invertebrate hosts.</title>
        <authorList>
            <person name="Zheng J."/>
            <person name="Gao Q."/>
            <person name="Liu H."/>
            <person name="Peng D."/>
            <person name="Ruan L."/>
            <person name="Sun M."/>
        </authorList>
    </citation>
    <scope>NUCLEOTIDE SEQUENCE [LARGE SCALE GENOMIC DNA]</scope>
    <source>
        <strain evidence="8">BGSC 4CE1</strain>
    </source>
</reference>
<comment type="similarity">
    <text evidence="2">Belongs to the EamA transporter family.</text>
</comment>
<feature type="transmembrane region" description="Helical" evidence="6">
    <location>
        <begin position="61"/>
        <end position="81"/>
    </location>
</feature>
<sequence>MSRKLYFALIMLSLIWGGSFYFFKILVTDFNPLVVAFLRSTFGAITLIALIPFFRKSFRGNISFIPLFAVGILNTLIPWTLICFSEQKMTSNLASVLNATQPLWTMVLGILLFGIHSNRNQIIGLFIGFIGILILSDIHLSNVFSVDSLNFFAMLIATFCYGLATHITKRYLKEMFMFQISLGTLLVGSICSGGIVLFLEEPIQILTKISWHHIGALIGIGTFGSGIAYLLYFYLIQKGGPNFASISTYLVPVSAIFWGYILLNENISWRLIIGLVFILIGVYITNRKIQLNIPVKGIQKES</sequence>
<keyword evidence="3 6" id="KW-0812">Transmembrane</keyword>
<evidence type="ECO:0000256" key="4">
    <source>
        <dbReference type="ARBA" id="ARBA00022989"/>
    </source>
</evidence>
<evidence type="ECO:0000256" key="6">
    <source>
        <dbReference type="SAM" id="Phobius"/>
    </source>
</evidence>
<dbReference type="PANTHER" id="PTHR32322">
    <property type="entry name" value="INNER MEMBRANE TRANSPORTER"/>
    <property type="match status" value="1"/>
</dbReference>
<dbReference type="GO" id="GO:0016020">
    <property type="term" value="C:membrane"/>
    <property type="evidence" value="ECO:0007669"/>
    <property type="project" value="UniProtKB-SubCell"/>
</dbReference>
<keyword evidence="5 6" id="KW-0472">Membrane</keyword>
<feature type="transmembrane region" description="Helical" evidence="6">
    <location>
        <begin position="93"/>
        <end position="115"/>
    </location>
</feature>
<gene>
    <name evidence="8" type="ORF">BK749_06700</name>
</gene>
<feature type="transmembrane region" description="Helical" evidence="6">
    <location>
        <begin position="176"/>
        <end position="199"/>
    </location>
</feature>
<evidence type="ECO:0000256" key="3">
    <source>
        <dbReference type="ARBA" id="ARBA00022692"/>
    </source>
</evidence>
<evidence type="ECO:0000256" key="2">
    <source>
        <dbReference type="ARBA" id="ARBA00007362"/>
    </source>
</evidence>
<dbReference type="SUPFAM" id="SSF103481">
    <property type="entry name" value="Multidrug resistance efflux transporter EmrE"/>
    <property type="match status" value="2"/>
</dbReference>
<feature type="domain" description="EamA" evidence="7">
    <location>
        <begin position="152"/>
        <end position="286"/>
    </location>
</feature>
<feature type="domain" description="EamA" evidence="7">
    <location>
        <begin position="6"/>
        <end position="136"/>
    </location>
</feature>
<proteinExistence type="inferred from homology"/>
<evidence type="ECO:0000256" key="5">
    <source>
        <dbReference type="ARBA" id="ARBA00023136"/>
    </source>
</evidence>
<evidence type="ECO:0000313" key="9">
    <source>
        <dbReference type="Proteomes" id="UP000194911"/>
    </source>
</evidence>
<dbReference type="Proteomes" id="UP000194911">
    <property type="component" value="Unassembled WGS sequence"/>
</dbReference>
<evidence type="ECO:0000259" key="7">
    <source>
        <dbReference type="Pfam" id="PF00892"/>
    </source>
</evidence>
<dbReference type="EMBL" id="NFDQ01000019">
    <property type="protein sequence ID" value="OTY79156.1"/>
    <property type="molecule type" value="Genomic_DNA"/>
</dbReference>
<feature type="transmembrane region" description="Helical" evidence="6">
    <location>
        <begin position="267"/>
        <end position="286"/>
    </location>
</feature>
<accession>A0A243D3L6</accession>
<dbReference type="PANTHER" id="PTHR32322:SF9">
    <property type="entry name" value="AMINO-ACID METABOLITE EFFLUX PUMP-RELATED"/>
    <property type="match status" value="1"/>
</dbReference>
<evidence type="ECO:0000313" key="8">
    <source>
        <dbReference type="EMBL" id="OTY79156.1"/>
    </source>
</evidence>
<dbReference type="AlphaFoldDB" id="A0A243D3L6"/>
<name>A0A243D3L6_BACTU</name>
<feature type="transmembrane region" description="Helical" evidence="6">
    <location>
        <begin position="211"/>
        <end position="235"/>
    </location>
</feature>
<feature type="transmembrane region" description="Helical" evidence="6">
    <location>
        <begin position="7"/>
        <end position="27"/>
    </location>
</feature>
<protein>
    <submittedName>
        <fullName evidence="8">EamA family transporter</fullName>
    </submittedName>
</protein>
<dbReference type="InterPro" id="IPR050638">
    <property type="entry name" value="AA-Vitamin_Transporters"/>
</dbReference>
<keyword evidence="4 6" id="KW-1133">Transmembrane helix</keyword>
<organism evidence="8 9">
    <name type="scientific">Bacillus thuringiensis serovar vazensis</name>
    <dbReference type="NCBI Taxonomy" id="180867"/>
    <lineage>
        <taxon>Bacteria</taxon>
        <taxon>Bacillati</taxon>
        <taxon>Bacillota</taxon>
        <taxon>Bacilli</taxon>
        <taxon>Bacillales</taxon>
        <taxon>Bacillaceae</taxon>
        <taxon>Bacillus</taxon>
        <taxon>Bacillus cereus group</taxon>
    </lineage>
</organism>
<comment type="subcellular location">
    <subcellularLocation>
        <location evidence="1">Endomembrane system</location>
        <topology evidence="1">Multi-pass membrane protein</topology>
    </subcellularLocation>
</comment>
<feature type="transmembrane region" description="Helical" evidence="6">
    <location>
        <begin position="122"/>
        <end position="140"/>
    </location>
</feature>
<feature type="transmembrane region" description="Helical" evidence="6">
    <location>
        <begin position="146"/>
        <end position="164"/>
    </location>
</feature>
<evidence type="ECO:0000256" key="1">
    <source>
        <dbReference type="ARBA" id="ARBA00004127"/>
    </source>
</evidence>
<dbReference type="RefSeq" id="WP_000087752.1">
    <property type="nucleotide sequence ID" value="NZ_NFDQ01000019.1"/>
</dbReference>
<feature type="transmembrane region" description="Helical" evidence="6">
    <location>
        <begin position="33"/>
        <end position="54"/>
    </location>
</feature>
<feature type="transmembrane region" description="Helical" evidence="6">
    <location>
        <begin position="242"/>
        <end position="261"/>
    </location>
</feature>
<dbReference type="InterPro" id="IPR037185">
    <property type="entry name" value="EmrE-like"/>
</dbReference>